<accession>A0ABV0TTW6</accession>
<feature type="compositionally biased region" description="Basic and acidic residues" evidence="1">
    <location>
        <begin position="36"/>
        <end position="52"/>
    </location>
</feature>
<organism evidence="2 3">
    <name type="scientific">Ilyodon furcidens</name>
    <name type="common">goldbreast splitfin</name>
    <dbReference type="NCBI Taxonomy" id="33524"/>
    <lineage>
        <taxon>Eukaryota</taxon>
        <taxon>Metazoa</taxon>
        <taxon>Chordata</taxon>
        <taxon>Craniata</taxon>
        <taxon>Vertebrata</taxon>
        <taxon>Euteleostomi</taxon>
        <taxon>Actinopterygii</taxon>
        <taxon>Neopterygii</taxon>
        <taxon>Teleostei</taxon>
        <taxon>Neoteleostei</taxon>
        <taxon>Acanthomorphata</taxon>
        <taxon>Ovalentaria</taxon>
        <taxon>Atherinomorphae</taxon>
        <taxon>Cyprinodontiformes</taxon>
        <taxon>Goodeidae</taxon>
        <taxon>Ilyodon</taxon>
    </lineage>
</organism>
<reference evidence="2 3" key="1">
    <citation type="submission" date="2021-06" db="EMBL/GenBank/DDBJ databases">
        <authorList>
            <person name="Palmer J.M."/>
        </authorList>
    </citation>
    <scope>NUCLEOTIDE SEQUENCE [LARGE SCALE GENOMIC DNA]</scope>
    <source>
        <strain evidence="3">if_2019</strain>
        <tissue evidence="2">Muscle</tissue>
    </source>
</reference>
<sequence>MHRCVRTAGRDGKATRSVTTLHQAAAGSISGVAPVSDKRGSRGGEGAGERGRVSNRKVKLG</sequence>
<evidence type="ECO:0000313" key="3">
    <source>
        <dbReference type="Proteomes" id="UP001482620"/>
    </source>
</evidence>
<comment type="caution">
    <text evidence="2">The sequence shown here is derived from an EMBL/GenBank/DDBJ whole genome shotgun (WGS) entry which is preliminary data.</text>
</comment>
<dbReference type="Proteomes" id="UP001482620">
    <property type="component" value="Unassembled WGS sequence"/>
</dbReference>
<evidence type="ECO:0000256" key="1">
    <source>
        <dbReference type="SAM" id="MobiDB-lite"/>
    </source>
</evidence>
<feature type="non-terminal residue" evidence="2">
    <location>
        <position position="61"/>
    </location>
</feature>
<feature type="region of interest" description="Disordered" evidence="1">
    <location>
        <begin position="29"/>
        <end position="61"/>
    </location>
</feature>
<dbReference type="EMBL" id="JAHRIQ010047279">
    <property type="protein sequence ID" value="MEQ2236370.1"/>
    <property type="molecule type" value="Genomic_DNA"/>
</dbReference>
<name>A0ABV0TTW6_9TELE</name>
<proteinExistence type="predicted"/>
<keyword evidence="3" id="KW-1185">Reference proteome</keyword>
<evidence type="ECO:0000313" key="2">
    <source>
        <dbReference type="EMBL" id="MEQ2236370.1"/>
    </source>
</evidence>
<protein>
    <submittedName>
        <fullName evidence="2">Uncharacterized protein</fullName>
    </submittedName>
</protein>
<gene>
    <name evidence="2" type="ORF">ILYODFUR_012109</name>
</gene>